<accession>A0ACC0UCE0</accession>
<sequence>VAHHTDCKFIRVSGSELVQKCIIGEGSRMVRKFFVMVGEHAPSIIFMDEIASIGSSR</sequence>
<evidence type="ECO:0000313" key="1">
    <source>
        <dbReference type="EMBL" id="KAI9508517.1"/>
    </source>
</evidence>
<evidence type="ECO:0000313" key="2">
    <source>
        <dbReference type="Proteomes" id="UP001207468"/>
    </source>
</evidence>
<gene>
    <name evidence="1" type="ORF">F5148DRAFT_965469</name>
</gene>
<feature type="non-terminal residue" evidence="1">
    <location>
        <position position="1"/>
    </location>
</feature>
<organism evidence="1 2">
    <name type="scientific">Russula earlei</name>
    <dbReference type="NCBI Taxonomy" id="71964"/>
    <lineage>
        <taxon>Eukaryota</taxon>
        <taxon>Fungi</taxon>
        <taxon>Dikarya</taxon>
        <taxon>Basidiomycota</taxon>
        <taxon>Agaricomycotina</taxon>
        <taxon>Agaricomycetes</taxon>
        <taxon>Russulales</taxon>
        <taxon>Russulaceae</taxon>
        <taxon>Russula</taxon>
    </lineage>
</organism>
<reference evidence="1" key="1">
    <citation type="submission" date="2021-03" db="EMBL/GenBank/DDBJ databases">
        <title>Evolutionary priming and transition to the ectomycorrhizal habit in an iconic lineage of mushroom-forming fungi: is preadaptation a requirement?</title>
        <authorList>
            <consortium name="DOE Joint Genome Institute"/>
            <person name="Looney B.P."/>
            <person name="Miyauchi S."/>
            <person name="Morin E."/>
            <person name="Drula E."/>
            <person name="Courty P.E."/>
            <person name="Chicoki N."/>
            <person name="Fauchery L."/>
            <person name="Kohler A."/>
            <person name="Kuo A."/>
            <person name="LaButti K."/>
            <person name="Pangilinan J."/>
            <person name="Lipzen A."/>
            <person name="Riley R."/>
            <person name="Andreopoulos W."/>
            <person name="He G."/>
            <person name="Johnson J."/>
            <person name="Barry K.W."/>
            <person name="Grigoriev I.V."/>
            <person name="Nagy L."/>
            <person name="Hibbett D."/>
            <person name="Henrissat B."/>
            <person name="Matheny P.B."/>
            <person name="Labbe J."/>
            <person name="Martin A.F."/>
        </authorList>
    </citation>
    <scope>NUCLEOTIDE SEQUENCE</scope>
    <source>
        <strain evidence="1">BPL698</strain>
    </source>
</reference>
<proteinExistence type="predicted"/>
<name>A0ACC0UCE0_9AGAM</name>
<dbReference type="EMBL" id="JAGFNK010000088">
    <property type="protein sequence ID" value="KAI9508517.1"/>
    <property type="molecule type" value="Genomic_DNA"/>
</dbReference>
<comment type="caution">
    <text evidence="1">The sequence shown here is derived from an EMBL/GenBank/DDBJ whole genome shotgun (WGS) entry which is preliminary data.</text>
</comment>
<dbReference type="Proteomes" id="UP001207468">
    <property type="component" value="Unassembled WGS sequence"/>
</dbReference>
<keyword evidence="2" id="KW-1185">Reference proteome</keyword>
<feature type="non-terminal residue" evidence="1">
    <location>
        <position position="57"/>
    </location>
</feature>
<protein>
    <submittedName>
        <fullName evidence="1">Uncharacterized protein</fullName>
    </submittedName>
</protein>